<dbReference type="AlphaFoldDB" id="A0A5N5WSE8"/>
<dbReference type="Proteomes" id="UP000326565">
    <property type="component" value="Unassembled WGS sequence"/>
</dbReference>
<feature type="region of interest" description="Disordered" evidence="1">
    <location>
        <begin position="1"/>
        <end position="66"/>
    </location>
</feature>
<gene>
    <name evidence="2" type="ORF">BDV29DRAFT_17928</name>
</gene>
<organism evidence="2 3">
    <name type="scientific">Aspergillus leporis</name>
    <dbReference type="NCBI Taxonomy" id="41062"/>
    <lineage>
        <taxon>Eukaryota</taxon>
        <taxon>Fungi</taxon>
        <taxon>Dikarya</taxon>
        <taxon>Ascomycota</taxon>
        <taxon>Pezizomycotina</taxon>
        <taxon>Eurotiomycetes</taxon>
        <taxon>Eurotiomycetidae</taxon>
        <taxon>Eurotiales</taxon>
        <taxon>Aspergillaceae</taxon>
        <taxon>Aspergillus</taxon>
        <taxon>Aspergillus subgen. Circumdati</taxon>
    </lineage>
</organism>
<evidence type="ECO:0000313" key="2">
    <source>
        <dbReference type="EMBL" id="KAB8071446.1"/>
    </source>
</evidence>
<evidence type="ECO:0000256" key="1">
    <source>
        <dbReference type="SAM" id="MobiDB-lite"/>
    </source>
</evidence>
<dbReference type="OrthoDB" id="4192742at2759"/>
<dbReference type="EMBL" id="ML732272">
    <property type="protein sequence ID" value="KAB8071446.1"/>
    <property type="molecule type" value="Genomic_DNA"/>
</dbReference>
<evidence type="ECO:0000313" key="3">
    <source>
        <dbReference type="Proteomes" id="UP000326565"/>
    </source>
</evidence>
<keyword evidence="3" id="KW-1185">Reference proteome</keyword>
<sequence>MLQAHLPAAPICAGPPPQTVHAPEPELPPARPTAPGSTHRFYRSVESVSRAESPNPEEPTESTEGRLQFSLEDTRRGALQTLALCQNVITTLELTRLRKSRTGVFYWLAFWERLYPRAFARTLASRVTNALTKIDILFRTVANELHQLTRRMEYAVSHAPSEKEILLVLEQMEDEVGVRRRRRRKKAQAILNKMRAHVEAIPVKVSDELFDDMKRGVFALDVFCDYHPGDPVAEEHESMWPESFVQQPVGMVAVSPYLYQQWQEESAVSGSFMPLSSYTGNNAGMEYGEEWVNGMNDWRPSESRTARRW</sequence>
<reference evidence="2 3" key="1">
    <citation type="submission" date="2019-04" db="EMBL/GenBank/DDBJ databases">
        <title>Friends and foes A comparative genomics study of 23 Aspergillus species from section Flavi.</title>
        <authorList>
            <consortium name="DOE Joint Genome Institute"/>
            <person name="Kjaerbolling I."/>
            <person name="Vesth T."/>
            <person name="Frisvad J.C."/>
            <person name="Nybo J.L."/>
            <person name="Theobald S."/>
            <person name="Kildgaard S."/>
            <person name="Isbrandt T."/>
            <person name="Kuo A."/>
            <person name="Sato A."/>
            <person name="Lyhne E.K."/>
            <person name="Kogle M.E."/>
            <person name="Wiebenga A."/>
            <person name="Kun R.S."/>
            <person name="Lubbers R.J."/>
            <person name="Makela M.R."/>
            <person name="Barry K."/>
            <person name="Chovatia M."/>
            <person name="Clum A."/>
            <person name="Daum C."/>
            <person name="Haridas S."/>
            <person name="He G."/>
            <person name="LaButti K."/>
            <person name="Lipzen A."/>
            <person name="Mondo S."/>
            <person name="Riley R."/>
            <person name="Salamov A."/>
            <person name="Simmons B.A."/>
            <person name="Magnuson J.K."/>
            <person name="Henrissat B."/>
            <person name="Mortensen U.H."/>
            <person name="Larsen T.O."/>
            <person name="Devries R.P."/>
            <person name="Grigoriev I.V."/>
            <person name="Machida M."/>
            <person name="Baker S.E."/>
            <person name="Andersen M.R."/>
        </authorList>
    </citation>
    <scope>NUCLEOTIDE SEQUENCE [LARGE SCALE GENOMIC DNA]</scope>
    <source>
        <strain evidence="2 3">CBS 151.66</strain>
    </source>
</reference>
<proteinExistence type="predicted"/>
<protein>
    <submittedName>
        <fullName evidence="2">Uncharacterized protein</fullName>
    </submittedName>
</protein>
<name>A0A5N5WSE8_9EURO</name>
<accession>A0A5N5WSE8</accession>